<dbReference type="VEuPathDB" id="FungiDB:FOC1_g10012121"/>
<evidence type="ECO:0000313" key="1">
    <source>
        <dbReference type="EMBL" id="ENH69761.1"/>
    </source>
</evidence>
<dbReference type="STRING" id="1229664.N4ULQ6"/>
<reference evidence="2" key="1">
    <citation type="submission" date="2012-09" db="EMBL/GenBank/DDBJ databases">
        <title>Genome sequencing and comparative transcriptomics of race 1 and race 4 of banana pathogen: Fusarium oxysporum f. sp. cubense.</title>
        <authorList>
            <person name="Fang X."/>
            <person name="Huang J."/>
        </authorList>
    </citation>
    <scope>NUCLEOTIDE SEQUENCE [LARGE SCALE GENOMIC DNA]</scope>
    <source>
        <strain evidence="2">race 1</strain>
    </source>
</reference>
<dbReference type="EMBL" id="KB730216">
    <property type="protein sequence ID" value="ENH69761.1"/>
    <property type="molecule type" value="Genomic_DNA"/>
</dbReference>
<dbReference type="OMA" id="RRNDKWQ"/>
<reference evidence="2" key="2">
    <citation type="journal article" date="2014" name="PLoS ONE">
        <title>Genome and Transcriptome Analysis of the Fungal Pathogen Fusarium oxysporum f. sp. cubense Causing Banana Vascular Wilt Disease.</title>
        <authorList>
            <person name="Guo L."/>
            <person name="Han L."/>
            <person name="Yang L."/>
            <person name="Zeng H."/>
            <person name="Fan D."/>
            <person name="Zhu Y."/>
            <person name="Feng Y."/>
            <person name="Wang G."/>
            <person name="Peng C."/>
            <person name="Jiang X."/>
            <person name="Zhou D."/>
            <person name="Ni P."/>
            <person name="Liang C."/>
            <person name="Liu L."/>
            <person name="Wang J."/>
            <person name="Mao C."/>
            <person name="Fang X."/>
            <person name="Peng M."/>
            <person name="Huang J."/>
        </authorList>
    </citation>
    <scope>NUCLEOTIDE SEQUENCE [LARGE SCALE GENOMIC DNA]</scope>
    <source>
        <strain evidence="2">race 1</strain>
    </source>
</reference>
<dbReference type="AlphaFoldDB" id="N4ULQ6"/>
<dbReference type="HOGENOM" id="CLU_2764718_0_0_1"/>
<feature type="non-terminal residue" evidence="1">
    <location>
        <position position="1"/>
    </location>
</feature>
<dbReference type="Gene3D" id="3.40.50.1580">
    <property type="entry name" value="Nucleoside phosphorylase domain"/>
    <property type="match status" value="1"/>
</dbReference>
<dbReference type="GO" id="GO:0003824">
    <property type="term" value="F:catalytic activity"/>
    <property type="evidence" value="ECO:0007669"/>
    <property type="project" value="InterPro"/>
</dbReference>
<evidence type="ECO:0000313" key="2">
    <source>
        <dbReference type="Proteomes" id="UP000016928"/>
    </source>
</evidence>
<protein>
    <submittedName>
        <fullName evidence="1">Uncharacterized protein</fullName>
    </submittedName>
</protein>
<name>N4ULQ6_FUSC1</name>
<dbReference type="InterPro" id="IPR035994">
    <property type="entry name" value="Nucleoside_phosphorylase_sf"/>
</dbReference>
<organism evidence="1 2">
    <name type="scientific">Fusarium oxysporum f. sp. cubense (strain race 1)</name>
    <name type="common">Panama disease fungus</name>
    <dbReference type="NCBI Taxonomy" id="1229664"/>
    <lineage>
        <taxon>Eukaryota</taxon>
        <taxon>Fungi</taxon>
        <taxon>Dikarya</taxon>
        <taxon>Ascomycota</taxon>
        <taxon>Pezizomycotina</taxon>
        <taxon>Sordariomycetes</taxon>
        <taxon>Hypocreomycetidae</taxon>
        <taxon>Hypocreales</taxon>
        <taxon>Nectriaceae</taxon>
        <taxon>Fusarium</taxon>
        <taxon>Fusarium oxysporum species complex</taxon>
    </lineage>
</organism>
<proteinExistence type="predicted"/>
<dbReference type="GO" id="GO:0009116">
    <property type="term" value="P:nucleoside metabolic process"/>
    <property type="evidence" value="ECO:0007669"/>
    <property type="project" value="InterPro"/>
</dbReference>
<sequence>HFPSLAIRGFCDHSNSRRNDKWQGFSGTMAAVYARDYLYQLHPGVIEAEAKAVTLMSGQFNQYLTGSCLN</sequence>
<dbReference type="Proteomes" id="UP000016928">
    <property type="component" value="Unassembled WGS sequence"/>
</dbReference>
<accession>N4ULQ6</accession>
<gene>
    <name evidence="1" type="ORF">FOC1_g10012121</name>
</gene>